<evidence type="ECO:0000256" key="4">
    <source>
        <dbReference type="ARBA" id="ARBA00022617"/>
    </source>
</evidence>
<feature type="transmembrane region" description="Helical" evidence="11">
    <location>
        <begin position="6"/>
        <end position="26"/>
    </location>
</feature>
<accession>A0ABR0QSE2</accession>
<dbReference type="Proteomes" id="UP001358586">
    <property type="component" value="Chromosome 2"/>
</dbReference>
<dbReference type="InterPro" id="IPR017972">
    <property type="entry name" value="Cyt_P450_CS"/>
</dbReference>
<evidence type="ECO:0000256" key="1">
    <source>
        <dbReference type="ARBA" id="ARBA00001971"/>
    </source>
</evidence>
<dbReference type="PRINTS" id="PR00385">
    <property type="entry name" value="P450"/>
</dbReference>
<feature type="coiled-coil region" evidence="10">
    <location>
        <begin position="587"/>
        <end position="642"/>
    </location>
</feature>
<dbReference type="InterPro" id="IPR036396">
    <property type="entry name" value="Cyt_P450_sf"/>
</dbReference>
<evidence type="ECO:0000313" key="13">
    <source>
        <dbReference type="Proteomes" id="UP001358586"/>
    </source>
</evidence>
<protein>
    <recommendedName>
        <fullName evidence="14">3,9-dihydroxypterocarpan 6A-monooxygenase</fullName>
    </recommendedName>
</protein>
<evidence type="ECO:0000256" key="6">
    <source>
        <dbReference type="ARBA" id="ARBA00023002"/>
    </source>
</evidence>
<comment type="subcellular location">
    <subcellularLocation>
        <location evidence="2">Membrane</location>
    </subcellularLocation>
</comment>
<keyword evidence="11" id="KW-1133">Transmembrane helix</keyword>
<keyword evidence="9 11" id="KW-0472">Membrane</keyword>
<dbReference type="PANTHER" id="PTHR47943">
    <property type="entry name" value="CYTOCHROME P450 93A3-LIKE"/>
    <property type="match status" value="1"/>
</dbReference>
<evidence type="ECO:0000256" key="3">
    <source>
        <dbReference type="ARBA" id="ARBA00010617"/>
    </source>
</evidence>
<name>A0ABR0QSE2_GOSAR</name>
<dbReference type="InterPro" id="IPR001128">
    <property type="entry name" value="Cyt_P450"/>
</dbReference>
<evidence type="ECO:0000256" key="5">
    <source>
        <dbReference type="ARBA" id="ARBA00022723"/>
    </source>
</evidence>
<dbReference type="InterPro" id="IPR002401">
    <property type="entry name" value="Cyt_P450_E_grp-I"/>
</dbReference>
<keyword evidence="4" id="KW-0349">Heme</keyword>
<feature type="transmembrane region" description="Helical" evidence="11">
    <location>
        <begin position="901"/>
        <end position="922"/>
    </location>
</feature>
<evidence type="ECO:0000256" key="8">
    <source>
        <dbReference type="ARBA" id="ARBA00023033"/>
    </source>
</evidence>
<dbReference type="Pfam" id="PF00067">
    <property type="entry name" value="p450"/>
    <property type="match status" value="4"/>
</dbReference>
<evidence type="ECO:0000256" key="7">
    <source>
        <dbReference type="ARBA" id="ARBA00023004"/>
    </source>
</evidence>
<sequence>MADVGDHAILVTICLATIFLFLAIFVKTRAKGRRPPSPPALPIIGHLHLLRPIPHRGLHKLSTRYGPIVSFYLGSKHCVVVSSPEIAEEFLRTNETSYLDRPKMANFDYLTYGTSDFSTAPYGPRWKLMKKLCMSEVLGPRTLEKLLPIRREEIRSFLKMIKNKAEIGGSVDVVAELMTLTNNTISRMTVSHRCSSDANKADEIRKMMREMNDLGTKFNLADIIWFCKNLDLQGFKKRLLEVRHRYDTMMERIIKEHEEERKKRNESGDEVKDLLDILLDVYEDESSEVKLTRENVKAFILWKNHREFRPERFLNSEEWQARSPWMLDVMGNDFNLLPFGSGRRSCPGAALALSIVSTVLGCMIQCFEWKLGDGAGNVDMEEKNGMTLLRANDLICYILVFFLWLLSFILFRTIFTKNRTTTRLPPSPIALPIIGHLHLLAPIPHQALHKLSTKHGPLIHIRLGSVPCVVASSPEIAKQFLKTHESSFSNRPITAVVDYLTYASADFSFAPYGAYWKFMKKICMSELLSGRMLDQFLPVRREELIRFLQFMLKTANASEKVDVGGEVVRLTNNIVSRMIMSDTCCNNEDEAEEVRKLVEAIAKLSGQFNLSDFIWFCKNLDLQGMNKKLKQVRDKFDSMMDRIIKEHEEARKTNKDDNTVKDLLDVLLDISQDESSEMRLTRENIKAFILDLFVAGTDTSAVTIEWALSELINHPSIMEKARQEIDIVVGKDKIVQESDITNLPYLQAVIKETLRLHPAGPIIVRESSEDCNIEGYEIPAKTRLFINVWAIGRDQNHWENPLEFRPERFVNGRSSQIDVRGQHFHLLPFGSGRRSCPGTSMALQVVQTSLAVMIQCFDWKVGGSVDMEEGPGLTLPRAHPLICAPILRLNPFPSCSKMAGFQGYILVFFLWLLSFILFRTIFTKNRTTTRLPPSPIALPIIGHLHLLAPIPHQALHKLSTKHGPLIHIRLGSVPCVVASSPEIAKQFLKTHESSFSNRPITAVVDYLTYASADFVFAPYGAYWKFMKKICTSELLSGRMLDQFLPVRREELIRFLQFMLKTANASEKVDVGGEVVRLTNNIVSRMIMSDTCCNNEDEAEEVRKLVEAIAKLSGQFNLSDFIWFCKNLDLQGMNKKLKQVRDKFDSMMDRIIKEHEEARKTNKDDNTVKDLLDVLLDISQDESSEMRLTRENIKAFILDLFVAGTDTSAVTIEWALSELINHPNIMEKVRQEIDFVVGKDKIVQESDITRLPYLKAVVKETLRLHPAGPMIVRESSEDCNIEGYEIPAKTRLFINVWATGRDRNHWENPLEFRPERFVNGRSSQIDVRGQHFHLLPFGSGRRSCPGTSMALQVVQTSLAVMIQCFDWKVDGSVDMEEGPGLTLPRAHPLICAPILRLNPFPSC</sequence>
<gene>
    <name evidence="12" type="ORF">PVK06_004125</name>
</gene>
<dbReference type="EMBL" id="JARKNE010000002">
    <property type="protein sequence ID" value="KAK5841802.1"/>
    <property type="molecule type" value="Genomic_DNA"/>
</dbReference>
<evidence type="ECO:0000256" key="9">
    <source>
        <dbReference type="ARBA" id="ARBA00023136"/>
    </source>
</evidence>
<feature type="transmembrane region" description="Helical" evidence="11">
    <location>
        <begin position="394"/>
        <end position="415"/>
    </location>
</feature>
<comment type="cofactor">
    <cofactor evidence="1">
        <name>heme</name>
        <dbReference type="ChEBI" id="CHEBI:30413"/>
    </cofactor>
</comment>
<keyword evidence="13" id="KW-1185">Reference proteome</keyword>
<evidence type="ECO:0008006" key="14">
    <source>
        <dbReference type="Google" id="ProtNLM"/>
    </source>
</evidence>
<keyword evidence="6" id="KW-0560">Oxidoreductase</keyword>
<evidence type="ECO:0000256" key="10">
    <source>
        <dbReference type="SAM" id="Coils"/>
    </source>
</evidence>
<dbReference type="Gene3D" id="1.10.630.10">
    <property type="entry name" value="Cytochrome P450"/>
    <property type="match status" value="4"/>
</dbReference>
<evidence type="ECO:0000256" key="11">
    <source>
        <dbReference type="SAM" id="Phobius"/>
    </source>
</evidence>
<comment type="caution">
    <text evidence="12">The sequence shown here is derived from an EMBL/GenBank/DDBJ whole genome shotgun (WGS) entry which is preliminary data.</text>
</comment>
<organism evidence="12 13">
    <name type="scientific">Gossypium arboreum</name>
    <name type="common">Tree cotton</name>
    <name type="synonym">Gossypium nanking</name>
    <dbReference type="NCBI Taxonomy" id="29729"/>
    <lineage>
        <taxon>Eukaryota</taxon>
        <taxon>Viridiplantae</taxon>
        <taxon>Streptophyta</taxon>
        <taxon>Embryophyta</taxon>
        <taxon>Tracheophyta</taxon>
        <taxon>Spermatophyta</taxon>
        <taxon>Magnoliopsida</taxon>
        <taxon>eudicotyledons</taxon>
        <taxon>Gunneridae</taxon>
        <taxon>Pentapetalae</taxon>
        <taxon>rosids</taxon>
        <taxon>malvids</taxon>
        <taxon>Malvales</taxon>
        <taxon>Malvaceae</taxon>
        <taxon>Malvoideae</taxon>
        <taxon>Gossypium</taxon>
    </lineage>
</organism>
<keyword evidence="11" id="KW-0812">Transmembrane</keyword>
<dbReference type="PRINTS" id="PR00463">
    <property type="entry name" value="EP450I"/>
</dbReference>
<dbReference type="PANTHER" id="PTHR47943:SF8">
    <property type="entry name" value="CYTOCHROME P450"/>
    <property type="match status" value="1"/>
</dbReference>
<keyword evidence="10" id="KW-0175">Coiled coil</keyword>
<feature type="coiled-coil region" evidence="10">
    <location>
        <begin position="1094"/>
        <end position="1149"/>
    </location>
</feature>
<reference evidence="12 13" key="1">
    <citation type="submission" date="2023-03" db="EMBL/GenBank/DDBJ databases">
        <title>WGS of Gossypium arboreum.</title>
        <authorList>
            <person name="Yu D."/>
        </authorList>
    </citation>
    <scope>NUCLEOTIDE SEQUENCE [LARGE SCALE GENOMIC DNA]</scope>
    <source>
        <tissue evidence="12">Leaf</tissue>
    </source>
</reference>
<keyword evidence="8" id="KW-0503">Monooxygenase</keyword>
<dbReference type="PROSITE" id="PS00086">
    <property type="entry name" value="CYTOCHROME_P450"/>
    <property type="match status" value="3"/>
</dbReference>
<evidence type="ECO:0000256" key="2">
    <source>
        <dbReference type="ARBA" id="ARBA00004370"/>
    </source>
</evidence>
<keyword evidence="7" id="KW-0408">Iron</keyword>
<proteinExistence type="inferred from homology"/>
<dbReference type="SUPFAM" id="SSF48264">
    <property type="entry name" value="Cytochrome P450"/>
    <property type="match status" value="3"/>
</dbReference>
<comment type="similarity">
    <text evidence="3">Belongs to the cytochrome P450 family.</text>
</comment>
<evidence type="ECO:0000313" key="12">
    <source>
        <dbReference type="EMBL" id="KAK5841802.1"/>
    </source>
</evidence>
<keyword evidence="5" id="KW-0479">Metal-binding</keyword>
<dbReference type="CDD" id="cd20655">
    <property type="entry name" value="CYP93"/>
    <property type="match status" value="2"/>
</dbReference>